<dbReference type="InterPro" id="IPR003607">
    <property type="entry name" value="HD/PDEase_dom"/>
</dbReference>
<dbReference type="InterPro" id="IPR013546">
    <property type="entry name" value="PII_UdlTrfase/GS_AdlTrfase"/>
</dbReference>
<evidence type="ECO:0000313" key="12">
    <source>
        <dbReference type="Proteomes" id="UP000218896"/>
    </source>
</evidence>
<dbReference type="NCBIfam" id="NF001366">
    <property type="entry name" value="PRK00275.1"/>
    <property type="match status" value="1"/>
</dbReference>
<evidence type="ECO:0000256" key="2">
    <source>
        <dbReference type="ARBA" id="ARBA00022695"/>
    </source>
</evidence>
<dbReference type="Gene3D" id="3.30.70.260">
    <property type="match status" value="1"/>
</dbReference>
<dbReference type="EMBL" id="NSKD01000007">
    <property type="protein sequence ID" value="PAU78675.1"/>
    <property type="molecule type" value="Genomic_DNA"/>
</dbReference>
<keyword evidence="2 8" id="KW-0548">Nucleotidyltransferase</keyword>
<keyword evidence="3" id="KW-0677">Repeat</keyword>
<evidence type="ECO:0000256" key="4">
    <source>
        <dbReference type="ARBA" id="ARBA00022801"/>
    </source>
</evidence>
<dbReference type="RefSeq" id="WP_095618247.1">
    <property type="nucleotide sequence ID" value="NZ_NSKD01000007.1"/>
</dbReference>
<dbReference type="AlphaFoldDB" id="A0A2A2F224"/>
<feature type="region of interest" description="Uridylyltransferase" evidence="8">
    <location>
        <begin position="1"/>
        <end position="347"/>
    </location>
</feature>
<dbReference type="InterPro" id="IPR002912">
    <property type="entry name" value="ACT_dom"/>
</dbReference>
<dbReference type="SMART" id="SM00471">
    <property type="entry name" value="HDc"/>
    <property type="match status" value="1"/>
</dbReference>
<dbReference type="InterPro" id="IPR002934">
    <property type="entry name" value="Polymerase_NTP_transf_dom"/>
</dbReference>
<feature type="domain" description="ACT" evidence="9">
    <location>
        <begin position="711"/>
        <end position="794"/>
    </location>
</feature>
<evidence type="ECO:0000256" key="7">
    <source>
        <dbReference type="ARBA" id="ARBA00047968"/>
    </source>
</evidence>
<dbReference type="GO" id="GO:0006808">
    <property type="term" value="P:regulation of nitrogen utilization"/>
    <property type="evidence" value="ECO:0007669"/>
    <property type="project" value="UniProtKB-UniRule"/>
</dbReference>
<gene>
    <name evidence="8" type="primary">glnD</name>
    <name evidence="11" type="ORF">CK501_13385</name>
</gene>
<evidence type="ECO:0000259" key="9">
    <source>
        <dbReference type="PROSITE" id="PS51671"/>
    </source>
</evidence>
<keyword evidence="6 8" id="KW-0511">Multifunctional enzyme</keyword>
<dbReference type="Pfam" id="PF08335">
    <property type="entry name" value="GlnD_UR_UTase"/>
    <property type="match status" value="1"/>
</dbReference>
<comment type="catalytic activity">
    <reaction evidence="7">
        <text>guanosine 3',5'-bis(diphosphate) + H2O = GDP + diphosphate + H(+)</text>
        <dbReference type="Rhea" id="RHEA:14253"/>
        <dbReference type="ChEBI" id="CHEBI:15377"/>
        <dbReference type="ChEBI" id="CHEBI:15378"/>
        <dbReference type="ChEBI" id="CHEBI:33019"/>
        <dbReference type="ChEBI" id="CHEBI:58189"/>
        <dbReference type="ChEBI" id="CHEBI:77828"/>
        <dbReference type="EC" id="3.1.7.2"/>
    </reaction>
</comment>
<evidence type="ECO:0000256" key="3">
    <source>
        <dbReference type="ARBA" id="ARBA00022737"/>
    </source>
</evidence>
<sequence>MDHSAPVFDPEQHLDTTALADEIRNAPSPGVPVRRHLEHLQKVMADAFRAGTDVRSLVHGRARIMDTVLALLWEHSPLGEAQDLSLVAVGGYGRGELHPWSDIDLLILTGEAGAQAHEEALSDFLTLLWDLGLDIGHSVRSIEECVSTAREDATILTNMLETRLIAGNTELPGELRKRVYSSDTLSDREYFAAKRREQQQRHGKYGATEYNLEPNLKASPGALRDIQTIIWVARRHFGLTDPSDLMQFAILSDEEFEILREGETFLWQLRFGLQILAGRNENRLLFDYQPDLARMLGFEEQHGRLGVELMMQAYYRRVLALAEITDVILQHLDEEILRADEPEQIQPINRRFQIRNGYLEASNTQVFAYAPYALLEIFVVLAQHPEVKGIRAPTIRAIRAHRHLIDDAFRQNLACTTLFMELLRTPHELDTTLSYMKRYNVLGRYLPEFGSIIGQMQYDLFHVYTVDAHTLRVISNMVHMQTAEGREQFPLASRLSHQLPKPELLYVAGLFHDVAKGRGGDHSELGAIDAARFCEQHHLSDRDTKLVAWLIENHLLMSLTAQKCDISDPAIIREFARKIPSKVHLVYLYILTVCDIAATNPSLWNTWRDSLLRQLYIETRRVLRQGIDSPFDRNDWIRATCEEARDMLRSQGYSNEQIDRVWNTLDDDFFLQDATVDIVWQTAAIIRHGDNPDPLVMIRDTTGGPTDGYTHIIIYMRDRAALFAATTAVLEQLHLNIVDARILSGEGPYNLSSYVVVDEQGQPLGKDPERRDHIRDRLVEELDDPDDYPAIIERRVPRKLKHFAFPTEVTISTDTANHRTMLEVVTPDRPGLLARIGRILLDHHMRLVSAKIATLGERVEDIFFVTDERGNPVEDPEACESVRQALCQQLDEVAGLNGHSEQEITI</sequence>
<evidence type="ECO:0000256" key="6">
    <source>
        <dbReference type="ARBA" id="ARBA00023268"/>
    </source>
</evidence>
<dbReference type="FunFam" id="1.10.3090.10:FF:000005">
    <property type="entry name" value="Bifunctional uridylyltransferase/uridylyl-removing enzyme"/>
    <property type="match status" value="1"/>
</dbReference>
<name>A0A2A2F224_9GAMM</name>
<comment type="caution">
    <text evidence="8">Lacks conserved residue(s) required for the propagation of feature annotation.</text>
</comment>
<accession>A0A2A2F224</accession>
<dbReference type="EC" id="2.7.7.59" evidence="8"/>
<dbReference type="SUPFAM" id="SSF109604">
    <property type="entry name" value="HD-domain/PDEase-like"/>
    <property type="match status" value="1"/>
</dbReference>
<proteinExistence type="inferred from homology"/>
<evidence type="ECO:0000256" key="1">
    <source>
        <dbReference type="ARBA" id="ARBA00022679"/>
    </source>
</evidence>
<dbReference type="Pfam" id="PF01909">
    <property type="entry name" value="NTP_transf_2"/>
    <property type="match status" value="1"/>
</dbReference>
<dbReference type="InterPro" id="IPR010043">
    <property type="entry name" value="UTase/UR"/>
</dbReference>
<dbReference type="InterPro" id="IPR006674">
    <property type="entry name" value="HD_domain"/>
</dbReference>
<dbReference type="CDD" id="cd04900">
    <property type="entry name" value="ACT_UUR-like_1"/>
    <property type="match status" value="1"/>
</dbReference>
<dbReference type="HAMAP" id="MF_00277">
    <property type="entry name" value="PII_uridylyl_transf"/>
    <property type="match status" value="1"/>
</dbReference>
<dbReference type="GO" id="GO:0008773">
    <property type="term" value="F:[protein-PII] uridylyltransferase activity"/>
    <property type="evidence" value="ECO:0007669"/>
    <property type="project" value="UniProtKB-UniRule"/>
</dbReference>
<dbReference type="CDD" id="cd05401">
    <property type="entry name" value="NT_GlnE_GlnD_like"/>
    <property type="match status" value="1"/>
</dbReference>
<evidence type="ECO:0000256" key="8">
    <source>
        <dbReference type="HAMAP-Rule" id="MF_00277"/>
    </source>
</evidence>
<reference evidence="11 12" key="1">
    <citation type="submission" date="2017-08" db="EMBL/GenBank/DDBJ databases">
        <title>Halovibrio sewagensis sp. nov., isolated from wastewater of high salinity.</title>
        <authorList>
            <person name="Dong X."/>
            <person name="Zhang G."/>
        </authorList>
    </citation>
    <scope>NUCLEOTIDE SEQUENCE [LARGE SCALE GENOMIC DNA]</scope>
    <source>
        <strain evidence="11 12">YL5-2</strain>
    </source>
</reference>
<dbReference type="PANTHER" id="PTHR47320:SF1">
    <property type="entry name" value="BIFUNCTIONAL URIDYLYLTRANSFERASE_URIDYLYL-REMOVING ENZYME"/>
    <property type="match status" value="1"/>
</dbReference>
<dbReference type="SUPFAM" id="SSF81301">
    <property type="entry name" value="Nucleotidyltransferase"/>
    <property type="match status" value="1"/>
</dbReference>
<dbReference type="SUPFAM" id="SSF55021">
    <property type="entry name" value="ACT-like"/>
    <property type="match status" value="2"/>
</dbReference>
<keyword evidence="12" id="KW-1185">Reference proteome</keyword>
<comment type="catalytic activity">
    <reaction evidence="8">
        <text>[protein-PII]-L-tyrosine + UTP = [protein-PII]-uridylyl-L-tyrosine + diphosphate</text>
        <dbReference type="Rhea" id="RHEA:13673"/>
        <dbReference type="Rhea" id="RHEA-COMP:12147"/>
        <dbReference type="Rhea" id="RHEA-COMP:12148"/>
        <dbReference type="ChEBI" id="CHEBI:33019"/>
        <dbReference type="ChEBI" id="CHEBI:46398"/>
        <dbReference type="ChEBI" id="CHEBI:46858"/>
        <dbReference type="ChEBI" id="CHEBI:90602"/>
        <dbReference type="EC" id="2.7.7.59"/>
    </reaction>
</comment>
<dbReference type="CDD" id="cd04899">
    <property type="entry name" value="ACT_ACR-UUR-like_2"/>
    <property type="match status" value="1"/>
</dbReference>
<dbReference type="Pfam" id="PF01842">
    <property type="entry name" value="ACT"/>
    <property type="match status" value="1"/>
</dbReference>
<dbReference type="PROSITE" id="PS51671">
    <property type="entry name" value="ACT"/>
    <property type="match status" value="2"/>
</dbReference>
<comment type="similarity">
    <text evidence="8">Belongs to the GlnD family.</text>
</comment>
<organism evidence="11 12">
    <name type="scientific">Halovibrio salipaludis</name>
    <dbReference type="NCBI Taxonomy" id="2032626"/>
    <lineage>
        <taxon>Bacteria</taxon>
        <taxon>Pseudomonadati</taxon>
        <taxon>Pseudomonadota</taxon>
        <taxon>Gammaproteobacteria</taxon>
        <taxon>Oceanospirillales</taxon>
        <taxon>Halomonadaceae</taxon>
        <taxon>Halovibrio</taxon>
    </lineage>
</organism>
<dbReference type="Pfam" id="PF01966">
    <property type="entry name" value="HD"/>
    <property type="match status" value="1"/>
</dbReference>
<dbReference type="OrthoDB" id="9758038at2"/>
<dbReference type="EC" id="3.1.4.-" evidence="8"/>
<comment type="cofactor">
    <cofactor evidence="8">
        <name>Mg(2+)</name>
        <dbReference type="ChEBI" id="CHEBI:18420"/>
    </cofactor>
</comment>
<keyword evidence="1 8" id="KW-0808">Transferase</keyword>
<comment type="function">
    <text evidence="8">Modifies, by uridylylation and deuridylylation, the PII regulatory proteins (GlnB and homologs), in response to the nitrogen status of the cell that GlnD senses through the glutamine level. Under low glutamine levels, catalyzes the conversion of the PII proteins and UTP to PII-UMP and PPi, while under higher glutamine levels, GlnD hydrolyzes PII-UMP to PII and UMP (deuridylylation). Thus, controls uridylylation state and activity of the PII proteins, and plays an important role in the regulation of nitrogen metabolism.</text>
</comment>
<feature type="domain" description="ACT" evidence="9">
    <location>
        <begin position="821"/>
        <end position="901"/>
    </location>
</feature>
<evidence type="ECO:0000259" key="10">
    <source>
        <dbReference type="PROSITE" id="PS51831"/>
    </source>
</evidence>
<dbReference type="InterPro" id="IPR045865">
    <property type="entry name" value="ACT-like_dom_sf"/>
</dbReference>
<keyword evidence="4 8" id="KW-0378">Hydrolase</keyword>
<dbReference type="PANTHER" id="PTHR47320">
    <property type="entry name" value="BIFUNCTIONAL URIDYLYLTRANSFERASE/URIDYLYL-REMOVING ENZYME"/>
    <property type="match status" value="1"/>
</dbReference>
<comment type="catalytic activity">
    <reaction evidence="8">
        <text>[protein-PII]-uridylyl-L-tyrosine + H2O = [protein-PII]-L-tyrosine + UMP + H(+)</text>
        <dbReference type="Rhea" id="RHEA:48600"/>
        <dbReference type="Rhea" id="RHEA-COMP:12147"/>
        <dbReference type="Rhea" id="RHEA-COMP:12148"/>
        <dbReference type="ChEBI" id="CHEBI:15377"/>
        <dbReference type="ChEBI" id="CHEBI:15378"/>
        <dbReference type="ChEBI" id="CHEBI:46858"/>
        <dbReference type="ChEBI" id="CHEBI:57865"/>
        <dbReference type="ChEBI" id="CHEBI:90602"/>
    </reaction>
</comment>
<dbReference type="InterPro" id="IPR043519">
    <property type="entry name" value="NT_sf"/>
</dbReference>
<comment type="activity regulation">
    <text evidence="8">Uridylyltransferase (UTase) activity is inhibited by glutamine, while glutamine activates uridylyl-removing (UR) activity.</text>
</comment>
<dbReference type="CDD" id="cd00077">
    <property type="entry name" value="HDc"/>
    <property type="match status" value="1"/>
</dbReference>
<keyword evidence="5 8" id="KW-0460">Magnesium</keyword>
<dbReference type="PIRSF" id="PIRSF006288">
    <property type="entry name" value="PII_uridyltransf"/>
    <property type="match status" value="1"/>
</dbReference>
<protein>
    <recommendedName>
        <fullName evidence="8">Bifunctional uridylyltransferase/uridylyl-removing enzyme</fullName>
        <shortName evidence="8">UTase/UR</shortName>
    </recommendedName>
    <alternativeName>
        <fullName evidence="8">Bifunctional [protein-PII] modification enzyme</fullName>
    </alternativeName>
    <alternativeName>
        <fullName evidence="8">Bifunctional nitrogen sensor protein</fullName>
    </alternativeName>
    <domain>
        <recommendedName>
            <fullName evidence="8">[Protein-PII] uridylyltransferase</fullName>
            <shortName evidence="8">PII uridylyltransferase</shortName>
            <shortName evidence="8">UTase</shortName>
            <ecNumber evidence="8">2.7.7.59</ecNumber>
        </recommendedName>
    </domain>
    <domain>
        <recommendedName>
            <fullName evidence="8">[Protein-PII]-UMP uridylyl-removing enzyme</fullName>
            <shortName evidence="8">UR</shortName>
            <ecNumber evidence="8">3.1.4.-</ecNumber>
        </recommendedName>
    </domain>
</protein>
<dbReference type="GO" id="GO:0008893">
    <property type="term" value="F:guanosine-3',5'-bis(diphosphate) 3'-diphosphatase activity"/>
    <property type="evidence" value="ECO:0007669"/>
    <property type="project" value="UniProtKB-EC"/>
</dbReference>
<dbReference type="Gene3D" id="1.10.3090.10">
    <property type="entry name" value="cca-adding enzyme, domain 2"/>
    <property type="match status" value="1"/>
</dbReference>
<comment type="caution">
    <text evidence="11">The sequence shown here is derived from an EMBL/GenBank/DDBJ whole genome shotgun (WGS) entry which is preliminary data.</text>
</comment>
<comment type="domain">
    <text evidence="8">Has four distinct domains: an N-terminal nucleotidyltransferase (NT) domain responsible for UTase activity, a central HD domain that encodes UR activity, and two C-terminal ACT domains that seem to have a role in glutamine sensing.</text>
</comment>
<dbReference type="NCBIfam" id="TIGR01693">
    <property type="entry name" value="UTase_glnD"/>
    <property type="match status" value="1"/>
</dbReference>
<dbReference type="SUPFAM" id="SSF81593">
    <property type="entry name" value="Nucleotidyltransferase substrate binding subunit/domain"/>
    <property type="match status" value="1"/>
</dbReference>
<feature type="domain" description="HD" evidence="10">
    <location>
        <begin position="466"/>
        <end position="582"/>
    </location>
</feature>
<dbReference type="Proteomes" id="UP000218896">
    <property type="component" value="Unassembled WGS sequence"/>
</dbReference>
<evidence type="ECO:0000256" key="5">
    <source>
        <dbReference type="ARBA" id="ARBA00022842"/>
    </source>
</evidence>
<dbReference type="PROSITE" id="PS51831">
    <property type="entry name" value="HD"/>
    <property type="match status" value="1"/>
</dbReference>
<evidence type="ECO:0000313" key="11">
    <source>
        <dbReference type="EMBL" id="PAU78675.1"/>
    </source>
</evidence>
<dbReference type="GO" id="GO:0008081">
    <property type="term" value="F:phosphoric diester hydrolase activity"/>
    <property type="evidence" value="ECO:0007669"/>
    <property type="project" value="UniProtKB-UniRule"/>
</dbReference>